<organism evidence="2 3">
    <name type="scientific">Lolium multiflorum</name>
    <name type="common">Italian ryegrass</name>
    <name type="synonym">Lolium perenne subsp. multiflorum</name>
    <dbReference type="NCBI Taxonomy" id="4521"/>
    <lineage>
        <taxon>Eukaryota</taxon>
        <taxon>Viridiplantae</taxon>
        <taxon>Streptophyta</taxon>
        <taxon>Embryophyta</taxon>
        <taxon>Tracheophyta</taxon>
        <taxon>Spermatophyta</taxon>
        <taxon>Magnoliopsida</taxon>
        <taxon>Liliopsida</taxon>
        <taxon>Poales</taxon>
        <taxon>Poaceae</taxon>
        <taxon>BOP clade</taxon>
        <taxon>Pooideae</taxon>
        <taxon>Poodae</taxon>
        <taxon>Poeae</taxon>
        <taxon>Poeae Chloroplast Group 2 (Poeae type)</taxon>
        <taxon>Loliodinae</taxon>
        <taxon>Loliinae</taxon>
        <taxon>Lolium</taxon>
    </lineage>
</organism>
<dbReference type="AlphaFoldDB" id="A0AAD8TLU6"/>
<dbReference type="CDD" id="cd01650">
    <property type="entry name" value="RT_nLTR_like"/>
    <property type="match status" value="1"/>
</dbReference>
<dbReference type="InterPro" id="IPR000477">
    <property type="entry name" value="RT_dom"/>
</dbReference>
<evidence type="ECO:0000313" key="3">
    <source>
        <dbReference type="Proteomes" id="UP001231189"/>
    </source>
</evidence>
<dbReference type="Proteomes" id="UP001231189">
    <property type="component" value="Unassembled WGS sequence"/>
</dbReference>
<evidence type="ECO:0000313" key="2">
    <source>
        <dbReference type="EMBL" id="KAK1685445.1"/>
    </source>
</evidence>
<dbReference type="PANTHER" id="PTHR33116:SF78">
    <property type="entry name" value="OS12G0587133 PROTEIN"/>
    <property type="match status" value="1"/>
</dbReference>
<dbReference type="PANTHER" id="PTHR33116">
    <property type="entry name" value="REVERSE TRANSCRIPTASE ZINC-BINDING DOMAIN-CONTAINING PROTEIN-RELATED-RELATED"/>
    <property type="match status" value="1"/>
</dbReference>
<dbReference type="InterPro" id="IPR026960">
    <property type="entry name" value="RVT-Znf"/>
</dbReference>
<protein>
    <recommendedName>
        <fullName evidence="1">Reverse transcriptase domain-containing protein</fullName>
    </recommendedName>
</protein>
<dbReference type="Pfam" id="PF13966">
    <property type="entry name" value="zf-RVT"/>
    <property type="match status" value="1"/>
</dbReference>
<dbReference type="InterPro" id="IPR043502">
    <property type="entry name" value="DNA/RNA_pol_sf"/>
</dbReference>
<comment type="caution">
    <text evidence="2">The sequence shown here is derived from an EMBL/GenBank/DDBJ whole genome shotgun (WGS) entry which is preliminary data.</text>
</comment>
<evidence type="ECO:0000259" key="1">
    <source>
        <dbReference type="PROSITE" id="PS50878"/>
    </source>
</evidence>
<dbReference type="Pfam" id="PF00078">
    <property type="entry name" value="RVT_1"/>
    <property type="match status" value="1"/>
</dbReference>
<keyword evidence="3" id="KW-1185">Reference proteome</keyword>
<dbReference type="InterPro" id="IPR036691">
    <property type="entry name" value="Endo/exonu/phosph_ase_sf"/>
</dbReference>
<reference evidence="2" key="1">
    <citation type="submission" date="2023-07" db="EMBL/GenBank/DDBJ databases">
        <title>A chromosome-level genome assembly of Lolium multiflorum.</title>
        <authorList>
            <person name="Chen Y."/>
            <person name="Copetti D."/>
            <person name="Kolliker R."/>
            <person name="Studer B."/>
        </authorList>
    </citation>
    <scope>NUCLEOTIDE SEQUENCE</scope>
    <source>
        <strain evidence="2">02402/16</strain>
        <tissue evidence="2">Leaf</tissue>
    </source>
</reference>
<dbReference type="SUPFAM" id="SSF56672">
    <property type="entry name" value="DNA/RNA polymerases"/>
    <property type="match status" value="1"/>
</dbReference>
<gene>
    <name evidence="2" type="ORF">QYE76_046293</name>
</gene>
<dbReference type="EMBL" id="JAUUTY010000002">
    <property type="protein sequence ID" value="KAK1685445.1"/>
    <property type="molecule type" value="Genomic_DNA"/>
</dbReference>
<dbReference type="SUPFAM" id="SSF56219">
    <property type="entry name" value="DNase I-like"/>
    <property type="match status" value="1"/>
</dbReference>
<sequence length="1083" mass="119659">MDSLSVKNLRLESWNVQGLGDPDKCAVVKNAATAAAPSVLCLQETKLSSLNTAKARTFLPPFLSENATRDADGSRGGILTAWDTKLLTLSSSIQRRFSLTTTFASTTTDLSFTVTNVYAPSDHSLTDDFVSDMVELLPLVSAPSAKFNALIHHLALQELPLLDRRFTWTNRQNPPTLARLDRVFFNADWDAALPNSTLTLLHRPTSDHTPLLVTATTDIPHSQRFHFENSWLLDPTFLSTTLPSWHLRSRPRDATSDIAAKIKTYRFAVKVWKRAHRYTPFHDNNCKFVIDLMDFFEESRPLSGSELGLRDEAWASLLLSIRQQAARWKQRGKFRAIKEGDENTRFFHALASSRLRRNHIRVLDVDGVHVVSHDAKAAVLHGFYSNLLGLAQVPEWHFCLRSLYADARPVDEAALVARFGLPEIKAALLGMDRASTPGPNGLGPSFYKAAWGTVAPDLQRLFDAFFSGGADLGSINRAHIILLPKKGGRAIAKLLPPPGHSISENFVYATEIVQCCHKRRAPAFALKLDFAKAFDSINWSSLRAIMRVRGFPELWCDWLEAIFTSSRSAVVLNGIPGRWITCRRGLRQGDPLSPYLFLLVADVLQKMVQQDGVLEHPLLDGAPPVVLQYADDMLVIFRADAAAARHLRSILDMFSQATGLVINFHKSTLVPMHVDADVVTEVRDSLGCTLESFPQCYLGLPLSCDKLNPAAFAPLIAKVDSYLSGWRAVLLSPGGRIVLINAVLNALPTYAMAAMLLPPPVLKALDALHRSFLWAAADHVSGAQCLVACAHWSSVCSLIPLYRSISKVQLGDGARCAFWLDSWLPVGAICSVFPALFSHAIDTQASVAAVLRRGLDSALVTRITATAAHQRSLLLEAISGVTLSSGSDTRVLTRCAARDGRLRSADLYKLVCFGGVRAEAASFVWESRAPSRVKFFGWLLSLRRIQTRDTLLRKNILRADECGCPLCPTTLETAQHLVIGCPFAQRFWASVGAPFDVDFAIGNILSDACWPGLPAGSASTFILLCCWQLWKHRNGVVFDSDTPSLHTLRRRCREDAALWLHRLPATRQADVEDWLLRLAVRDA</sequence>
<feature type="domain" description="Reverse transcriptase" evidence="1">
    <location>
        <begin position="303"/>
        <end position="702"/>
    </location>
</feature>
<proteinExistence type="predicted"/>
<dbReference type="Gene3D" id="3.60.10.10">
    <property type="entry name" value="Endonuclease/exonuclease/phosphatase"/>
    <property type="match status" value="1"/>
</dbReference>
<accession>A0AAD8TLU6</accession>
<name>A0AAD8TLU6_LOLMU</name>
<dbReference type="PROSITE" id="PS50878">
    <property type="entry name" value="RT_POL"/>
    <property type="match status" value="1"/>
</dbReference>